<dbReference type="InterPro" id="IPR050627">
    <property type="entry name" value="Nitroreductase/BluB"/>
</dbReference>
<dbReference type="CDD" id="cd02149">
    <property type="entry name" value="NfsB-like"/>
    <property type="match status" value="1"/>
</dbReference>
<keyword evidence="10" id="KW-1185">Reference proteome</keyword>
<evidence type="ECO:0000256" key="3">
    <source>
        <dbReference type="ARBA" id="ARBA00022630"/>
    </source>
</evidence>
<keyword evidence="7" id="KW-0520">NAD</keyword>
<dbReference type="AlphaFoldDB" id="A0A1M4YK55"/>
<sequence>MNQDEKRKFIINLYQNRYTCKGFDPEKRVSDEDFNAIIEAGRLAPSSMGFEPWKFVLINNEDVKEKIKPHAWGGEKSLEGASHFLVILTRSPKDLRYDSDYIEYIQKDIQGFSDELREPRKIKYKNFQIEDFKLFESDRALFDWACKNTYIALANMLTAAAVLGVDSTPIEGFHRDNLERVLIEERIIDPEHFGLCCMVAFGYTNREHRPKTRRKVEEVLEIIE</sequence>
<proteinExistence type="inferred from homology"/>
<dbReference type="InterPro" id="IPR033878">
    <property type="entry name" value="NfsB-like"/>
</dbReference>
<evidence type="ECO:0000256" key="6">
    <source>
        <dbReference type="ARBA" id="ARBA00023002"/>
    </source>
</evidence>
<keyword evidence="3" id="KW-0285">Flavoprotein</keyword>
<evidence type="ECO:0000256" key="1">
    <source>
        <dbReference type="ARBA" id="ARBA00001917"/>
    </source>
</evidence>
<keyword evidence="6" id="KW-0560">Oxidoreductase</keyword>
<dbReference type="PANTHER" id="PTHR23026">
    <property type="entry name" value="NADPH NITROREDUCTASE"/>
    <property type="match status" value="1"/>
</dbReference>
<dbReference type="GO" id="GO:0046857">
    <property type="term" value="F:oxidoreductase activity, acting on other nitrogenous compounds as donors, with NAD or NADP as acceptor"/>
    <property type="evidence" value="ECO:0007669"/>
    <property type="project" value="TreeGrafter"/>
</dbReference>
<dbReference type="RefSeq" id="WP_073271177.1">
    <property type="nucleotide sequence ID" value="NZ_FQTU01000013.1"/>
</dbReference>
<dbReference type="Proteomes" id="UP000184251">
    <property type="component" value="Unassembled WGS sequence"/>
</dbReference>
<evidence type="ECO:0000256" key="5">
    <source>
        <dbReference type="ARBA" id="ARBA00022857"/>
    </source>
</evidence>
<dbReference type="GO" id="GO:0005829">
    <property type="term" value="C:cytosol"/>
    <property type="evidence" value="ECO:0007669"/>
    <property type="project" value="TreeGrafter"/>
</dbReference>
<dbReference type="STRING" id="1120975.SAMN02746064_01780"/>
<evidence type="ECO:0000256" key="7">
    <source>
        <dbReference type="ARBA" id="ARBA00023027"/>
    </source>
</evidence>
<gene>
    <name evidence="9" type="ORF">SAMN02746064_01780</name>
</gene>
<dbReference type="PANTHER" id="PTHR23026:SF125">
    <property type="entry name" value="OXYGEN-INSENSITIVE NAD(P)H NITROREDUCTASE"/>
    <property type="match status" value="1"/>
</dbReference>
<dbReference type="EMBL" id="FQTU01000013">
    <property type="protein sequence ID" value="SHF05882.1"/>
    <property type="molecule type" value="Genomic_DNA"/>
</dbReference>
<reference evidence="9 10" key="1">
    <citation type="submission" date="2016-11" db="EMBL/GenBank/DDBJ databases">
        <authorList>
            <person name="Jaros S."/>
            <person name="Januszkiewicz K."/>
            <person name="Wedrychowicz H."/>
        </authorList>
    </citation>
    <scope>NUCLEOTIDE SEQUENCE [LARGE SCALE GENOMIC DNA]</scope>
    <source>
        <strain evidence="9 10">DSM 14828</strain>
    </source>
</reference>
<evidence type="ECO:0000313" key="10">
    <source>
        <dbReference type="Proteomes" id="UP000184251"/>
    </source>
</evidence>
<feature type="domain" description="Nitroreductase" evidence="8">
    <location>
        <begin position="16"/>
        <end position="203"/>
    </location>
</feature>
<keyword evidence="5" id="KW-0521">NADP</keyword>
<evidence type="ECO:0000256" key="2">
    <source>
        <dbReference type="ARBA" id="ARBA00007118"/>
    </source>
</evidence>
<dbReference type="Pfam" id="PF00881">
    <property type="entry name" value="Nitroreductase"/>
    <property type="match status" value="1"/>
</dbReference>
<dbReference type="OrthoDB" id="9812105at2"/>
<dbReference type="Gene3D" id="3.40.109.10">
    <property type="entry name" value="NADH Oxidase"/>
    <property type="match status" value="1"/>
</dbReference>
<accession>A0A1M4YK55</accession>
<evidence type="ECO:0000256" key="4">
    <source>
        <dbReference type="ARBA" id="ARBA00022643"/>
    </source>
</evidence>
<dbReference type="InterPro" id="IPR000415">
    <property type="entry name" value="Nitroreductase-like"/>
</dbReference>
<dbReference type="InterPro" id="IPR029479">
    <property type="entry name" value="Nitroreductase"/>
</dbReference>
<dbReference type="GO" id="GO:0046256">
    <property type="term" value="P:2,4,6-trinitrotoluene catabolic process"/>
    <property type="evidence" value="ECO:0007669"/>
    <property type="project" value="TreeGrafter"/>
</dbReference>
<dbReference type="SUPFAM" id="SSF55469">
    <property type="entry name" value="FMN-dependent nitroreductase-like"/>
    <property type="match status" value="1"/>
</dbReference>
<organism evidence="9 10">
    <name type="scientific">Alkalibacter saccharofermentans DSM 14828</name>
    <dbReference type="NCBI Taxonomy" id="1120975"/>
    <lineage>
        <taxon>Bacteria</taxon>
        <taxon>Bacillati</taxon>
        <taxon>Bacillota</taxon>
        <taxon>Clostridia</taxon>
        <taxon>Eubacteriales</taxon>
        <taxon>Eubacteriaceae</taxon>
        <taxon>Alkalibacter</taxon>
    </lineage>
</organism>
<evidence type="ECO:0000313" key="9">
    <source>
        <dbReference type="EMBL" id="SHF05882.1"/>
    </source>
</evidence>
<comment type="cofactor">
    <cofactor evidence="1">
        <name>FMN</name>
        <dbReference type="ChEBI" id="CHEBI:58210"/>
    </cofactor>
</comment>
<evidence type="ECO:0000259" key="8">
    <source>
        <dbReference type="Pfam" id="PF00881"/>
    </source>
</evidence>
<name>A0A1M4YK55_9FIRM</name>
<keyword evidence="4" id="KW-0288">FMN</keyword>
<protein>
    <submittedName>
        <fullName evidence="9">Nitroreductase</fullName>
    </submittedName>
</protein>
<comment type="similarity">
    <text evidence="2">Belongs to the nitroreductase family.</text>
</comment>